<dbReference type="PRINTS" id="PR01653">
    <property type="entry name" value="TCTPROTEIN"/>
</dbReference>
<evidence type="ECO:0000259" key="3">
    <source>
        <dbReference type="PROSITE" id="PS51797"/>
    </source>
</evidence>
<protein>
    <recommendedName>
        <fullName evidence="1">Translationally-controlled tumor protein homolog</fullName>
    </recommendedName>
</protein>
<dbReference type="AlphaFoldDB" id="A0A6G1SMS5"/>
<evidence type="ECO:0000256" key="1">
    <source>
        <dbReference type="ARBA" id="ARBA00014759"/>
    </source>
</evidence>
<dbReference type="InterPro" id="IPR018105">
    <property type="entry name" value="Translational_control_tumour_p"/>
</dbReference>
<dbReference type="EMBL" id="GGYP01006740">
    <property type="protein sequence ID" value="MDE51511.1"/>
    <property type="molecule type" value="Transcribed_RNA"/>
</dbReference>
<evidence type="ECO:0000313" key="4">
    <source>
        <dbReference type="EMBL" id="MDE51511.1"/>
    </source>
</evidence>
<dbReference type="InterPro" id="IPR034737">
    <property type="entry name" value="TCTP"/>
</dbReference>
<organism evidence="4">
    <name type="scientific">Aceria tosichella</name>
    <name type="common">wheat curl mite</name>
    <dbReference type="NCBI Taxonomy" id="561515"/>
    <lineage>
        <taxon>Eukaryota</taxon>
        <taxon>Metazoa</taxon>
        <taxon>Ecdysozoa</taxon>
        <taxon>Arthropoda</taxon>
        <taxon>Chelicerata</taxon>
        <taxon>Arachnida</taxon>
        <taxon>Acari</taxon>
        <taxon>Acariformes</taxon>
        <taxon>Trombidiformes</taxon>
        <taxon>Prostigmata</taxon>
        <taxon>Eupodina</taxon>
        <taxon>Eriophyoidea</taxon>
        <taxon>Eriophyidae</taxon>
        <taxon>Eriophyinae</taxon>
        <taxon>Aceriini</taxon>
        <taxon>Aceria</taxon>
    </lineage>
</organism>
<dbReference type="InterPro" id="IPR011323">
    <property type="entry name" value="Mss4/transl-control_tumour"/>
</dbReference>
<gene>
    <name evidence="4" type="primary">Tctp_0</name>
    <name evidence="4" type="ORF">g.20982</name>
</gene>
<comment type="similarity">
    <text evidence="2">Belongs to the TCTP family.</text>
</comment>
<name>A0A6G1SMS5_9ACAR</name>
<reference evidence="4" key="1">
    <citation type="submission" date="2018-10" db="EMBL/GenBank/DDBJ databases">
        <title>Transcriptome assembly of Aceria tosichella (Wheat curl mite) Type 2.</title>
        <authorList>
            <person name="Scully E.D."/>
            <person name="Geib S.M."/>
            <person name="Palmer N.A."/>
            <person name="Gupta A.K."/>
            <person name="Sarath G."/>
            <person name="Tatineni S."/>
        </authorList>
    </citation>
    <scope>NUCLEOTIDE SEQUENCE</scope>
    <source>
        <strain evidence="4">LincolnNE</strain>
    </source>
</reference>
<feature type="domain" description="TCTP" evidence="3">
    <location>
        <begin position="1"/>
        <end position="177"/>
    </location>
</feature>
<evidence type="ECO:0000256" key="2">
    <source>
        <dbReference type="PROSITE-ProRule" id="PRU01133"/>
    </source>
</evidence>
<dbReference type="PANTHER" id="PTHR11991:SF0">
    <property type="entry name" value="TRANSLATIONALLY-CONTROLLED TUMOR PROTEIN"/>
    <property type="match status" value="1"/>
</dbReference>
<accession>A0A6G1SMS5</accession>
<dbReference type="GO" id="GO:0005509">
    <property type="term" value="F:calcium ion binding"/>
    <property type="evidence" value="ECO:0007669"/>
    <property type="project" value="TreeGrafter"/>
</dbReference>
<dbReference type="GO" id="GO:0005737">
    <property type="term" value="C:cytoplasm"/>
    <property type="evidence" value="ECO:0007669"/>
    <property type="project" value="TreeGrafter"/>
</dbReference>
<proteinExistence type="inferred from homology"/>
<dbReference type="SUPFAM" id="SSF51316">
    <property type="entry name" value="Mss4-like"/>
    <property type="match status" value="1"/>
</dbReference>
<dbReference type="Pfam" id="PF00838">
    <property type="entry name" value="TCTP"/>
    <property type="match status" value="1"/>
</dbReference>
<dbReference type="PROSITE" id="PS01002">
    <property type="entry name" value="TCTP_1"/>
    <property type="match status" value="1"/>
</dbReference>
<dbReference type="InterPro" id="IPR018103">
    <property type="entry name" value="Translation_control_tumour_CS"/>
</dbReference>
<dbReference type="PROSITE" id="PS01003">
    <property type="entry name" value="TCTP_2"/>
    <property type="match status" value="1"/>
</dbReference>
<dbReference type="PANTHER" id="PTHR11991">
    <property type="entry name" value="TRANSLATIONALLY CONTROLLED TUMOR PROTEIN-RELATED"/>
    <property type="match status" value="1"/>
</dbReference>
<dbReference type="Gene3D" id="2.170.150.10">
    <property type="entry name" value="Metal Binding Protein, Guanine Nucleotide Exchange Factor, Chain A"/>
    <property type="match status" value="1"/>
</dbReference>
<dbReference type="PROSITE" id="PS51797">
    <property type="entry name" value="TCTP_3"/>
    <property type="match status" value="1"/>
</dbReference>
<sequence>MLIFKDIITNDELFTDSNPVELIDDCLYEVKCTHVSRKHGDIVLDGANPSAEGEDGDAGGCDETTESGLDLVLNQKLQSTSFTKADYKNYLKTYTKSLQEKWKEMELTEEQLTEYKEGFMRAAKRVMPKLDDVEFYVGESCNPDGMVALLEYRDKPDGSGEEAIMMFFKHGLEREKV</sequence>
<dbReference type="InterPro" id="IPR011057">
    <property type="entry name" value="Mss4-like_sf"/>
</dbReference>